<comment type="caution">
    <text evidence="2">The sequence shown here is derived from an EMBL/GenBank/DDBJ whole genome shotgun (WGS) entry which is preliminary data.</text>
</comment>
<evidence type="ECO:0000256" key="1">
    <source>
        <dbReference type="SAM" id="MobiDB-lite"/>
    </source>
</evidence>
<gene>
    <name evidence="2" type="ORF">GX576_12305</name>
</gene>
<organism evidence="2 3">
    <name type="scientific">Thauera phenolivorans</name>
    <dbReference type="NCBI Taxonomy" id="1792543"/>
    <lineage>
        <taxon>Bacteria</taxon>
        <taxon>Pseudomonadati</taxon>
        <taxon>Pseudomonadota</taxon>
        <taxon>Betaproteobacteria</taxon>
        <taxon>Rhodocyclales</taxon>
        <taxon>Zoogloeaceae</taxon>
        <taxon>Thauera</taxon>
    </lineage>
</organism>
<feature type="non-terminal residue" evidence="2">
    <location>
        <position position="82"/>
    </location>
</feature>
<name>A0A7X7R900_9RHOO</name>
<reference evidence="2 3" key="1">
    <citation type="journal article" date="2020" name="Biotechnol. Biofuels">
        <title>New insights from the biogas microbiome by comprehensive genome-resolved metagenomics of nearly 1600 species originating from multiple anaerobic digesters.</title>
        <authorList>
            <person name="Campanaro S."/>
            <person name="Treu L."/>
            <person name="Rodriguez-R L.M."/>
            <person name="Kovalovszki A."/>
            <person name="Ziels R.M."/>
            <person name="Maus I."/>
            <person name="Zhu X."/>
            <person name="Kougias P.G."/>
            <person name="Basile A."/>
            <person name="Luo G."/>
            <person name="Schluter A."/>
            <person name="Konstantinidis K.T."/>
            <person name="Angelidaki I."/>
        </authorList>
    </citation>
    <scope>NUCLEOTIDE SEQUENCE [LARGE SCALE GENOMIC DNA]</scope>
    <source>
        <strain evidence="2">AS06rmzACSIP_256</strain>
    </source>
</reference>
<protein>
    <submittedName>
        <fullName evidence="2">Uncharacterized protein</fullName>
    </submittedName>
</protein>
<feature type="region of interest" description="Disordered" evidence="1">
    <location>
        <begin position="1"/>
        <end position="36"/>
    </location>
</feature>
<dbReference type="AlphaFoldDB" id="A0A7X7R900"/>
<sequence>MAASTALAANPESDSSPQTVVEDAAAEDDDMLDTSRASMRSATEWLASGINSWFGERPFEDGGSVTAGRFAVRSLWRQDDGW</sequence>
<proteinExistence type="predicted"/>
<evidence type="ECO:0000313" key="3">
    <source>
        <dbReference type="Proteomes" id="UP000536534"/>
    </source>
</evidence>
<dbReference type="Proteomes" id="UP000536534">
    <property type="component" value="Unassembled WGS sequence"/>
</dbReference>
<dbReference type="EMBL" id="JAAYYV010000334">
    <property type="protein sequence ID" value="NLF55154.1"/>
    <property type="molecule type" value="Genomic_DNA"/>
</dbReference>
<accession>A0A7X7R900</accession>
<evidence type="ECO:0000313" key="2">
    <source>
        <dbReference type="EMBL" id="NLF55154.1"/>
    </source>
</evidence>